<evidence type="ECO:0000259" key="9">
    <source>
        <dbReference type="Pfam" id="PF02714"/>
    </source>
</evidence>
<evidence type="ECO:0000256" key="5">
    <source>
        <dbReference type="ARBA" id="ARBA00022989"/>
    </source>
</evidence>
<evidence type="ECO:0000256" key="3">
    <source>
        <dbReference type="ARBA" id="ARBA00022448"/>
    </source>
</evidence>
<feature type="transmembrane region" description="Helical" evidence="8">
    <location>
        <begin position="647"/>
        <end position="669"/>
    </location>
</feature>
<evidence type="ECO:0000256" key="7">
    <source>
        <dbReference type="SAM" id="MobiDB-lite"/>
    </source>
</evidence>
<feature type="domain" description="CSC1/OSCA1-like N-terminal transmembrane" evidence="10">
    <location>
        <begin position="35"/>
        <end position="179"/>
    </location>
</feature>
<evidence type="ECO:0000256" key="4">
    <source>
        <dbReference type="ARBA" id="ARBA00022692"/>
    </source>
</evidence>
<feature type="transmembrane region" description="Helical" evidence="8">
    <location>
        <begin position="389"/>
        <end position="412"/>
    </location>
</feature>
<feature type="transmembrane region" description="Helical" evidence="8">
    <location>
        <begin position="120"/>
        <end position="137"/>
    </location>
</feature>
<dbReference type="AlphaFoldDB" id="A0A2P2SXD8"/>
<evidence type="ECO:0000259" key="10">
    <source>
        <dbReference type="Pfam" id="PF13967"/>
    </source>
</evidence>
<keyword evidence="3" id="KW-0813">Transport</keyword>
<evidence type="ECO:0000256" key="2">
    <source>
        <dbReference type="ARBA" id="ARBA00007779"/>
    </source>
</evidence>
<dbReference type="Pfam" id="PF02714">
    <property type="entry name" value="RSN1_7TM"/>
    <property type="match status" value="1"/>
</dbReference>
<evidence type="ECO:0000259" key="11">
    <source>
        <dbReference type="Pfam" id="PF14703"/>
    </source>
</evidence>
<dbReference type="EMBL" id="KV460206">
    <property type="protein sequence ID" value="OBU01522.1"/>
    <property type="molecule type" value="Genomic_DNA"/>
</dbReference>
<feature type="transmembrane region" description="Helical" evidence="8">
    <location>
        <begin position="432"/>
        <end position="456"/>
    </location>
</feature>
<dbReference type="GeneID" id="28833750"/>
<dbReference type="InterPro" id="IPR027815">
    <property type="entry name" value="CSC1/OSCA1-like_cyt"/>
</dbReference>
<dbReference type="InterPro" id="IPR045122">
    <property type="entry name" value="Csc1-like"/>
</dbReference>
<keyword evidence="5 8" id="KW-1133">Transmembrane helix</keyword>
<evidence type="ECO:0000313" key="12">
    <source>
        <dbReference type="EMBL" id="OBU01522.1"/>
    </source>
</evidence>
<evidence type="ECO:0000313" key="13">
    <source>
        <dbReference type="Proteomes" id="UP000091956"/>
    </source>
</evidence>
<comment type="similarity">
    <text evidence="2">Belongs to the CSC1 (TC 1.A.17) family.</text>
</comment>
<dbReference type="RefSeq" id="XP_018135254.1">
    <property type="nucleotide sequence ID" value="XM_018269896.2"/>
</dbReference>
<dbReference type="OrthoDB" id="2150324at2759"/>
<sequence>MRAAFEELLRRTEGSDELLELLKKPFSSNFQQNSIWASFGTSIGFTVLIAVAFSLLRPYNSVVYAPKLKHADEAHAPPPMGKGILAWLGPVIKTQEQDLIRHMGLDAAVFLRFTRMCRNIFLSISVIGCAILIPINLRKGTGSSFVEKLTPLSTSGSPTWAQVVCAYLFNVVVSGFLWFNYRKIVQLRRQYYDSPEYLASLHARTLMINDIPKAYCTDEGIGRLIDEVVPTSSFSRTAIARNVKDLPDLIAQHEGTVRKLEKHLAKYLKNPDQLPPARPTCDPSKKDPSYGSYAKGQKVDAIEYLTGRIRDLEMEIKDVRLGVDKRNAMPYGFASYEDIGEAHTIAYAARKKHPHGTTIVLAPRPNDIIWQNMHLDQKTRRWRRIVNNLWVILLTLLWIGPNAMISIFLVNLANLGRVWKNFQASLDANTTIWSIVQGVASPAVTSLIYLVLPIIFRRLSMRAGDRTKSARERNVTGKLYTFFVFNNLIIFSAFSTVWTFVSAVVEKTGKGQDAWKVIQEEDIARVLFTSLCNISPFWVTWLLQRNLGAAIDLAQLWTLFWSSCVRKFSSPTPRELIELTAPPAFDYAAYYNYFLFYSTVTLTFATIQPLVLPAAALYFTIDVYLKKYLLLYIFVTKTESGGMFWRVLFNRMVFASILANLVVFLAVWVQGDHTHIQAFAVVPLPFLMVAFKIYCRRAFDKKTHYYSLRAVGRHGDDTAAAPLKNSRKADRLASRFGHPALYKPLTTPMVHARAQSILASIYSGRLSNPNNPDAHDIASVSGYSDTFTLSTMKSPHGGAPGKLQQNIIPGFEVVPESQLDFSFYKNRAEFGDDHGAGDIFTRTPNPYDRPGTADTYRYTASSPGSSRAGSPAPPMPGVPSQYSRTPLGGGDSRYNTSSPPPPFSSRYNTSSPPPPFSAGGVGRESPYSAPIHPAFRNDDRRRGSGSQTRESLVRAAAGMPDSAPVSVAVPPGFLGGGPQGYGGLPQEDADVADGRGDYDYYRGRRGAR</sequence>
<dbReference type="Proteomes" id="UP000091956">
    <property type="component" value="Unassembled WGS sequence"/>
</dbReference>
<feature type="region of interest" description="Disordered" evidence="7">
    <location>
        <begin position="832"/>
        <end position="1008"/>
    </location>
</feature>
<organism evidence="12 13">
    <name type="scientific">Pseudogymnoascus verrucosus</name>
    <dbReference type="NCBI Taxonomy" id="342668"/>
    <lineage>
        <taxon>Eukaryota</taxon>
        <taxon>Fungi</taxon>
        <taxon>Dikarya</taxon>
        <taxon>Ascomycota</taxon>
        <taxon>Pezizomycotina</taxon>
        <taxon>Leotiomycetes</taxon>
        <taxon>Thelebolales</taxon>
        <taxon>Thelebolaceae</taxon>
        <taxon>Pseudogymnoascus</taxon>
    </lineage>
</organism>
<dbReference type="InterPro" id="IPR032880">
    <property type="entry name" value="CSC1/OSCA1-like_N"/>
</dbReference>
<reference evidence="13" key="2">
    <citation type="journal article" date="2018" name="Nat. Commun.">
        <title>Extreme sensitivity to ultraviolet light in the fungal pathogen causing white-nose syndrome of bats.</title>
        <authorList>
            <person name="Palmer J.M."/>
            <person name="Drees K.P."/>
            <person name="Foster J.T."/>
            <person name="Lindner D.L."/>
        </authorList>
    </citation>
    <scope>NUCLEOTIDE SEQUENCE [LARGE SCALE GENOMIC DNA]</scope>
    <source>
        <strain evidence="13">UAMH 10579</strain>
    </source>
</reference>
<evidence type="ECO:0000256" key="8">
    <source>
        <dbReference type="SAM" id="Phobius"/>
    </source>
</evidence>
<feature type="region of interest" description="Disordered" evidence="7">
    <location>
        <begin position="270"/>
        <end position="293"/>
    </location>
</feature>
<evidence type="ECO:0000256" key="6">
    <source>
        <dbReference type="ARBA" id="ARBA00023136"/>
    </source>
</evidence>
<feature type="transmembrane region" description="Helical" evidence="8">
    <location>
        <begin position="590"/>
        <end position="610"/>
    </location>
</feature>
<gene>
    <name evidence="12" type="ORF">VE01_00364</name>
</gene>
<feature type="compositionally biased region" description="Gly residues" evidence="7">
    <location>
        <begin position="973"/>
        <end position="983"/>
    </location>
</feature>
<dbReference type="GO" id="GO:0005886">
    <property type="term" value="C:plasma membrane"/>
    <property type="evidence" value="ECO:0007669"/>
    <property type="project" value="TreeGrafter"/>
</dbReference>
<evidence type="ECO:0000256" key="1">
    <source>
        <dbReference type="ARBA" id="ARBA00004141"/>
    </source>
</evidence>
<dbReference type="PANTHER" id="PTHR13018">
    <property type="entry name" value="PROBABLE MEMBRANE PROTEIN DUF221-RELATED"/>
    <property type="match status" value="1"/>
</dbReference>
<feature type="transmembrane region" description="Helical" evidence="8">
    <location>
        <begin position="157"/>
        <end position="179"/>
    </location>
</feature>
<dbReference type="Pfam" id="PF13967">
    <property type="entry name" value="RSN1_TM"/>
    <property type="match status" value="1"/>
</dbReference>
<dbReference type="InterPro" id="IPR003864">
    <property type="entry name" value="CSC1/OSCA1-like_7TM"/>
</dbReference>
<feature type="compositionally biased region" description="Low complexity" evidence="7">
    <location>
        <begin position="962"/>
        <end position="972"/>
    </location>
</feature>
<feature type="compositionally biased region" description="Basic and acidic residues" evidence="7">
    <location>
        <begin position="992"/>
        <end position="1002"/>
    </location>
</feature>
<keyword evidence="4 8" id="KW-0812">Transmembrane</keyword>
<dbReference type="GO" id="GO:0005227">
    <property type="term" value="F:calcium-activated cation channel activity"/>
    <property type="evidence" value="ECO:0007669"/>
    <property type="project" value="InterPro"/>
</dbReference>
<dbReference type="Pfam" id="PF14703">
    <property type="entry name" value="PHM7_cyt"/>
    <property type="match status" value="1"/>
</dbReference>
<feature type="compositionally biased region" description="Low complexity" evidence="7">
    <location>
        <begin position="860"/>
        <end position="870"/>
    </location>
</feature>
<feature type="transmembrane region" description="Helical" evidence="8">
    <location>
        <begin position="477"/>
        <end position="503"/>
    </location>
</feature>
<feature type="transmembrane region" description="Helical" evidence="8">
    <location>
        <begin position="35"/>
        <end position="56"/>
    </location>
</feature>
<feature type="domain" description="CSC1/OSCA1-like 7TM region" evidence="9">
    <location>
        <begin position="383"/>
        <end position="665"/>
    </location>
</feature>
<feature type="transmembrane region" description="Helical" evidence="8">
    <location>
        <begin position="675"/>
        <end position="695"/>
    </location>
</feature>
<keyword evidence="6 8" id="KW-0472">Membrane</keyword>
<comment type="subcellular location">
    <subcellularLocation>
        <location evidence="1">Membrane</location>
        <topology evidence="1">Multi-pass membrane protein</topology>
    </subcellularLocation>
</comment>
<name>A0A2P2SXD8_9PEZI</name>
<proteinExistence type="inferred from homology"/>
<evidence type="ECO:0008006" key="14">
    <source>
        <dbReference type="Google" id="ProtNLM"/>
    </source>
</evidence>
<keyword evidence="13" id="KW-1185">Reference proteome</keyword>
<dbReference type="PANTHER" id="PTHR13018:SF149">
    <property type="entry name" value="DOMAIN PROTEIN, PUTATIVE (AFU_ORTHOLOGUE AFUA_3G11660)-RELATED"/>
    <property type="match status" value="1"/>
</dbReference>
<feature type="domain" description="CSC1/OSCA1-like cytosolic" evidence="11">
    <location>
        <begin position="203"/>
        <end position="372"/>
    </location>
</feature>
<protein>
    <recommendedName>
        <fullName evidence="14">DUF221-domain-containing protein</fullName>
    </recommendedName>
</protein>
<reference evidence="12 13" key="1">
    <citation type="submission" date="2016-03" db="EMBL/GenBank/DDBJ databases">
        <title>Comparative genomics of Pseudogymnoascus destructans, the fungus causing white-nose syndrome of bats.</title>
        <authorList>
            <person name="Palmer J.M."/>
            <person name="Drees K.P."/>
            <person name="Foster J.T."/>
            <person name="Lindner D.L."/>
        </authorList>
    </citation>
    <scope>NUCLEOTIDE SEQUENCE [LARGE SCALE GENOMIC DNA]</scope>
    <source>
        <strain evidence="12 13">UAMH 10579</strain>
    </source>
</reference>
<accession>A0A2P2SXD8</accession>